<dbReference type="EMBL" id="JAENIJ010000066">
    <property type="protein sequence ID" value="MBK1884624.1"/>
    <property type="molecule type" value="Genomic_DNA"/>
</dbReference>
<dbReference type="RefSeq" id="WP_200273990.1">
    <property type="nucleotide sequence ID" value="NZ_JAENIJ010000066.1"/>
</dbReference>
<protein>
    <submittedName>
        <fullName evidence="1">Uncharacterized protein</fullName>
    </submittedName>
</protein>
<evidence type="ECO:0000313" key="1">
    <source>
        <dbReference type="EMBL" id="MBK1884624.1"/>
    </source>
</evidence>
<sequence length="151" mass="17002">MEFNLVPLYSVGDIRIGMARAEVRAAMSEEPKAFLKTPTSERPTDAFQELCVQVYYDSDDRAEYIEISRAPSIHPQLDGAHVFEIPATELVQQLGRDADYDSDSEDDPTDVVFPGLSLSLWRPYGDDPDDPESRYFATVGIGRVGYYDIEK</sequence>
<dbReference type="AlphaFoldDB" id="A0A934SB34"/>
<evidence type="ECO:0000313" key="2">
    <source>
        <dbReference type="Proteomes" id="UP000603141"/>
    </source>
</evidence>
<dbReference type="Proteomes" id="UP000603141">
    <property type="component" value="Unassembled WGS sequence"/>
</dbReference>
<gene>
    <name evidence="1" type="ORF">JIN85_19565</name>
</gene>
<keyword evidence="2" id="KW-1185">Reference proteome</keyword>
<accession>A0A934SB34</accession>
<name>A0A934SB34_9BACT</name>
<proteinExistence type="predicted"/>
<reference evidence="1" key="1">
    <citation type="submission" date="2021-01" db="EMBL/GenBank/DDBJ databases">
        <title>Modified the classification status of verrucomicrobia.</title>
        <authorList>
            <person name="Feng X."/>
        </authorList>
    </citation>
    <scope>NUCLEOTIDE SEQUENCE</scope>
    <source>
        <strain evidence="1">KCTC 22041</strain>
    </source>
</reference>
<comment type="caution">
    <text evidence="1">The sequence shown here is derived from an EMBL/GenBank/DDBJ whole genome shotgun (WGS) entry which is preliminary data.</text>
</comment>
<organism evidence="1 2">
    <name type="scientific">Luteolibacter pohnpeiensis</name>
    <dbReference type="NCBI Taxonomy" id="454153"/>
    <lineage>
        <taxon>Bacteria</taxon>
        <taxon>Pseudomonadati</taxon>
        <taxon>Verrucomicrobiota</taxon>
        <taxon>Verrucomicrobiia</taxon>
        <taxon>Verrucomicrobiales</taxon>
        <taxon>Verrucomicrobiaceae</taxon>
        <taxon>Luteolibacter</taxon>
    </lineage>
</organism>